<name>A0ABU8C097_9RHOB</name>
<dbReference type="InterPro" id="IPR035421">
    <property type="entry name" value="Terminase_6C"/>
</dbReference>
<gene>
    <name evidence="4" type="ORF">V6590_19620</name>
</gene>
<sequence length="489" mass="54247">MTAHVPDNPIIHFLPYQKAWIQDASRFKIGMFTRRGGKTFGSCGEIVNDCIGAEIEKRKVRWTILSRSENTAKEALEDALKPMTRAYYAVLKGLSNLGKPIFTEDEFHVPAHVKEVRQGDQTYMIEVPEARFKTQEVHFPGGSRVVALSASPDAARGFGGNLLLDEFAFHADSRRIWGSAYPVAARGGHKIRVISTPNGKGNKFYELMTTVDNGWAKHHVDIYEAVRQGLDVNVEELRRGMADQDAWAQEFELAWLDEASSWLDYDLISSCEHPEAGFPQLYKGGLCFVGVDIAARNDLFVIWVVEQVGEVLFTREIIARKRISFAEQDALLDAVMKRYRVVRCRMDQTGMGEKPVEDAQRRYGSEVVEGVLFSAAAKLDMATALKESMQDRKTRIPAGDPELRADLHSIKSQVGVTGTRRLIADGDSDGHADRFWAGALAVSAADLGTAEYGYEAVPGTRSRYAAPDQGGDDEEDAPGSRWGHDGGSW</sequence>
<dbReference type="Pfam" id="PF17289">
    <property type="entry name" value="Terminase_6C"/>
    <property type="match status" value="1"/>
</dbReference>
<feature type="region of interest" description="Disordered" evidence="2">
    <location>
        <begin position="458"/>
        <end position="489"/>
    </location>
</feature>
<evidence type="ECO:0000256" key="1">
    <source>
        <dbReference type="ARBA" id="ARBA00022612"/>
    </source>
</evidence>
<evidence type="ECO:0000256" key="2">
    <source>
        <dbReference type="SAM" id="MobiDB-lite"/>
    </source>
</evidence>
<keyword evidence="1" id="KW-1188">Viral release from host cell</keyword>
<evidence type="ECO:0000313" key="5">
    <source>
        <dbReference type="Proteomes" id="UP001431963"/>
    </source>
</evidence>
<dbReference type="RefSeq" id="WP_335425409.1">
    <property type="nucleotide sequence ID" value="NZ_JBALHR010000022.1"/>
</dbReference>
<dbReference type="Gene3D" id="3.40.50.300">
    <property type="entry name" value="P-loop containing nucleotide triphosphate hydrolases"/>
    <property type="match status" value="1"/>
</dbReference>
<keyword evidence="5" id="KW-1185">Reference proteome</keyword>
<organism evidence="4 5">
    <name type="scientific">Gemmobacter denitrificans</name>
    <dbReference type="NCBI Taxonomy" id="3123040"/>
    <lineage>
        <taxon>Bacteria</taxon>
        <taxon>Pseudomonadati</taxon>
        <taxon>Pseudomonadota</taxon>
        <taxon>Alphaproteobacteria</taxon>
        <taxon>Rhodobacterales</taxon>
        <taxon>Paracoccaceae</taxon>
        <taxon>Gemmobacter</taxon>
    </lineage>
</organism>
<proteinExistence type="predicted"/>
<reference evidence="4" key="1">
    <citation type="submission" date="2024-02" db="EMBL/GenBank/DDBJ databases">
        <title>Genome sequences of strain Gemmobacter sp. JM10B15.</title>
        <authorList>
            <person name="Zhang M."/>
        </authorList>
    </citation>
    <scope>NUCLEOTIDE SEQUENCE</scope>
    <source>
        <strain evidence="4">JM10B15</strain>
    </source>
</reference>
<dbReference type="InterPro" id="IPR027417">
    <property type="entry name" value="P-loop_NTPase"/>
</dbReference>
<protein>
    <submittedName>
        <fullName evidence="4">Terminase family protein</fullName>
    </submittedName>
</protein>
<accession>A0ABU8C097</accession>
<dbReference type="Proteomes" id="UP001431963">
    <property type="component" value="Unassembled WGS sequence"/>
</dbReference>
<dbReference type="Pfam" id="PF03237">
    <property type="entry name" value="Terminase_6N"/>
    <property type="match status" value="1"/>
</dbReference>
<dbReference type="Gene3D" id="3.30.420.240">
    <property type="match status" value="1"/>
</dbReference>
<comment type="caution">
    <text evidence="4">The sequence shown here is derived from an EMBL/GenBank/DDBJ whole genome shotgun (WGS) entry which is preliminary data.</text>
</comment>
<dbReference type="EMBL" id="JBALHR010000022">
    <property type="protein sequence ID" value="MEH7830366.1"/>
    <property type="molecule type" value="Genomic_DNA"/>
</dbReference>
<feature type="domain" description="Terminase large subunit gp17-like C-terminal" evidence="3">
    <location>
        <begin position="289"/>
        <end position="443"/>
    </location>
</feature>
<evidence type="ECO:0000313" key="4">
    <source>
        <dbReference type="EMBL" id="MEH7830366.1"/>
    </source>
</evidence>
<evidence type="ECO:0000259" key="3">
    <source>
        <dbReference type="Pfam" id="PF17289"/>
    </source>
</evidence>